<dbReference type="OrthoDB" id="9759819at2"/>
<dbReference type="Pfam" id="PF04313">
    <property type="entry name" value="HSDR_N"/>
    <property type="match status" value="1"/>
</dbReference>
<dbReference type="GO" id="GO:0005524">
    <property type="term" value="F:ATP binding"/>
    <property type="evidence" value="ECO:0007669"/>
    <property type="project" value="UniProtKB-KW"/>
</dbReference>
<dbReference type="Proteomes" id="UP000254808">
    <property type="component" value="Chromosome"/>
</dbReference>
<dbReference type="PROSITE" id="PS51194">
    <property type="entry name" value="HELICASE_CTER"/>
    <property type="match status" value="1"/>
</dbReference>
<dbReference type="Pfam" id="PF04851">
    <property type="entry name" value="ResIII"/>
    <property type="match status" value="1"/>
</dbReference>
<feature type="domain" description="Helicase C-terminal" evidence="3">
    <location>
        <begin position="604"/>
        <end position="767"/>
    </location>
</feature>
<proteinExistence type="predicted"/>
<dbReference type="REBASE" id="264907">
    <property type="entry name" value="BbaOmORF1656P"/>
</dbReference>
<evidence type="ECO:0000256" key="1">
    <source>
        <dbReference type="SAM" id="Coils"/>
    </source>
</evidence>
<dbReference type="GO" id="GO:0009307">
    <property type="term" value="P:DNA restriction-modification system"/>
    <property type="evidence" value="ECO:0007669"/>
    <property type="project" value="UniProtKB-KW"/>
</dbReference>
<name>A0A345UK98_9BACT</name>
<dbReference type="InterPro" id="IPR001650">
    <property type="entry name" value="Helicase_C-like"/>
</dbReference>
<dbReference type="InterPro" id="IPR027417">
    <property type="entry name" value="P-loop_NTPase"/>
</dbReference>
<dbReference type="PANTHER" id="PTHR47396:SF1">
    <property type="entry name" value="ATP-DEPENDENT HELICASE IRC3-RELATED"/>
    <property type="match status" value="1"/>
</dbReference>
<evidence type="ECO:0000313" key="4">
    <source>
        <dbReference type="EMBL" id="AXJ00900.1"/>
    </source>
</evidence>
<evidence type="ECO:0000259" key="2">
    <source>
        <dbReference type="PROSITE" id="PS51192"/>
    </source>
</evidence>
<dbReference type="InterPro" id="IPR013670">
    <property type="entry name" value="EcoEI_R_C_dom"/>
</dbReference>
<dbReference type="Pfam" id="PF08463">
    <property type="entry name" value="EcoEI_R_C"/>
    <property type="match status" value="1"/>
</dbReference>
<dbReference type="EMBL" id="CP027806">
    <property type="protein sequence ID" value="AXJ00900.1"/>
    <property type="molecule type" value="Genomic_DNA"/>
</dbReference>
<dbReference type="PROSITE" id="PS51192">
    <property type="entry name" value="HELICASE_ATP_BIND_1"/>
    <property type="match status" value="1"/>
</dbReference>
<dbReference type="CDD" id="cd18799">
    <property type="entry name" value="SF2_C_EcoAI-like"/>
    <property type="match status" value="1"/>
</dbReference>
<feature type="coiled-coil region" evidence="1">
    <location>
        <begin position="154"/>
        <end position="191"/>
    </location>
</feature>
<keyword evidence="1" id="KW-0175">Coiled coil</keyword>
<evidence type="ECO:0000313" key="5">
    <source>
        <dbReference type="Proteomes" id="UP000254808"/>
    </source>
</evidence>
<dbReference type="Pfam" id="PF00271">
    <property type="entry name" value="Helicase_C"/>
    <property type="match status" value="1"/>
</dbReference>
<dbReference type="Gene3D" id="3.40.50.300">
    <property type="entry name" value="P-loop containing nucleotide triphosphate hydrolases"/>
    <property type="match status" value="2"/>
</dbReference>
<feature type="domain" description="Helicase ATP-binding" evidence="2">
    <location>
        <begin position="363"/>
        <end position="521"/>
    </location>
</feature>
<dbReference type="InterPro" id="IPR006935">
    <property type="entry name" value="Helicase/UvrB_N"/>
</dbReference>
<protein>
    <submittedName>
        <fullName evidence="4">Type I restriction enzyme, R subunit</fullName>
    </submittedName>
</protein>
<dbReference type="AlphaFoldDB" id="A0A345UK98"/>
<dbReference type="KEGG" id="cprv:CYPRO_1649"/>
<keyword evidence="5" id="KW-1185">Reference proteome</keyword>
<dbReference type="Gene3D" id="3.90.1570.30">
    <property type="match status" value="1"/>
</dbReference>
<organism evidence="4 5">
    <name type="scientific">Cyclonatronum proteinivorum</name>
    <dbReference type="NCBI Taxonomy" id="1457365"/>
    <lineage>
        <taxon>Bacteria</taxon>
        <taxon>Pseudomonadati</taxon>
        <taxon>Balneolota</taxon>
        <taxon>Balneolia</taxon>
        <taxon>Balneolales</taxon>
        <taxon>Cyclonatronaceae</taxon>
        <taxon>Cyclonatronum</taxon>
    </lineage>
</organism>
<dbReference type="CDD" id="cd18032">
    <property type="entry name" value="DEXHc_RE_I_III_res"/>
    <property type="match status" value="1"/>
</dbReference>
<dbReference type="GO" id="GO:0005829">
    <property type="term" value="C:cytosol"/>
    <property type="evidence" value="ECO:0007669"/>
    <property type="project" value="TreeGrafter"/>
</dbReference>
<accession>A0A345UK98</accession>
<dbReference type="InterPro" id="IPR007409">
    <property type="entry name" value="Restrct_endonuc_type1_HsdR_N"/>
</dbReference>
<dbReference type="InterPro" id="IPR050742">
    <property type="entry name" value="Helicase_Restrict-Modif_Enz"/>
</dbReference>
<dbReference type="SUPFAM" id="SSF52540">
    <property type="entry name" value="P-loop containing nucleoside triphosphate hydrolases"/>
    <property type="match status" value="1"/>
</dbReference>
<dbReference type="InterPro" id="IPR014001">
    <property type="entry name" value="Helicase_ATP-bd"/>
</dbReference>
<dbReference type="RefSeq" id="WP_114984149.1">
    <property type="nucleotide sequence ID" value="NZ_CP027806.1"/>
</dbReference>
<gene>
    <name evidence="4" type="ORF">CYPRO_1649</name>
</gene>
<sequence length="1125" mass="130397">MSNFTFLQPDWPEFIEEAQAVERLVFFDPKMACGRARHLVEQVVLWMYKNDEDLTIPADTSFYTITNEVAFKKITGFKVWEKMDLIRRKGNQALHQKGRVSAEEALKICEECFHVMYWLYSTYAPEDVTVQNFTFSRALVPAIPEQSPVGPAELERLSKENEEAAARLRALEQALGEKDEALAQRNREIKQMRLQSRRFADTHDYNESQTRELLIDVMLRESGWDPAAPNVREYEISGMPSKSGKGYIDYVLWDDTGKPLALVEAKRSNRDFLEGQEQARHYANALEKKFAQRPVIFLSNGYETYIWDDAAYPLRPVLGFYNKASLQKLFFQKREKQELRVVSVKHEITGRYYQIHAIREVTGHFQQGHRKALLVMATGTGKTRTAISVCDVLFRYKWAKRVLFLADRNPLVRQAYKSFAEHLPEIPIVNLVEDKNDAAARIVFSTYPTMLNQIEKLEHGFRRFDPGYFDLIIIDEAHRSIYNKYEAIFRYFDALQLGLTATPKDELEHDTYKTFGCENGNPTFAYELEQAVADNYLVPPQKISVTGKFLTEGIRYEDLSEEEKQQYDDLLGDDETGTMPKHIEPEKLNRWLFNRDTVEQVLGQLMEHGLKVEGGDRLGKTIIFARNQKHAQYICEIFDENYPHYAGHFCRMIHNKVEYAQELIDAFCSTESKAPVIAVSVDMMDTGIDAPEVVNLVFFKPVKSRVKFHQMIGRGTRLCKNLFSPGEHKTHFLIFDYCGNFEFFNQNPEGADTTVPPSLKAQIFEKRLLLAAKLSNAPWKQDEALQHYREELLNMLHQQVSGLERQSIQVRPHLRLIDRLQDRGVWEHLQSGERKEICAALGEILPVDLSEHETVRYFDHLMLVLQHQLLDGVLSSRQTKETVVRFAEHLWAKRHIPAIKKVSETLRKAKDEAFWDEASLSNLEQVRIDMRHLIQHIDQHKRSIVYTDFQDTFDSPAVVNYDTSGTTVDYERYRRKLKKFIEEHQTHLVIQKIRNAQPLTDKELLTLETFLMESDPDTDLSVLHEAIGEGINLVQFIRTCSGLEKTAVLRHFEDYLTDNRLTANQISFIEQMISFYTEKGSLEVGTLYEPPFDFLDQDGIEGVFRGNEAVIDDLLERVKKLNQTG</sequence>
<dbReference type="PANTHER" id="PTHR47396">
    <property type="entry name" value="TYPE I RESTRICTION ENZYME ECOKI R PROTEIN"/>
    <property type="match status" value="1"/>
</dbReference>
<dbReference type="GO" id="GO:0003677">
    <property type="term" value="F:DNA binding"/>
    <property type="evidence" value="ECO:0007669"/>
    <property type="project" value="UniProtKB-KW"/>
</dbReference>
<reference evidence="4 5" key="1">
    <citation type="submission" date="2018-03" db="EMBL/GenBank/DDBJ databases">
        <title>Phenotypic and genomic properties of Cyclonatronum proteinivorum gen. nov., sp. nov., a haloalkaliphilic bacteroidete from soda lakes possessing Na+-translocating rhodopsin.</title>
        <authorList>
            <person name="Toshchakov S.V."/>
            <person name="Korzhenkov A."/>
            <person name="Samarov N.I."/>
            <person name="Kublanov I.V."/>
            <person name="Muntyan M.S."/>
            <person name="Sorokin D.Y."/>
        </authorList>
    </citation>
    <scope>NUCLEOTIDE SEQUENCE [LARGE SCALE GENOMIC DNA]</scope>
    <source>
        <strain evidence="4 5">Omega</strain>
    </source>
</reference>
<dbReference type="GO" id="GO:0009035">
    <property type="term" value="F:type I site-specific deoxyribonuclease activity"/>
    <property type="evidence" value="ECO:0007669"/>
    <property type="project" value="UniProtKB-EC"/>
</dbReference>
<dbReference type="SMART" id="SM00487">
    <property type="entry name" value="DEXDc"/>
    <property type="match status" value="1"/>
</dbReference>
<evidence type="ECO:0000259" key="3">
    <source>
        <dbReference type="PROSITE" id="PS51194"/>
    </source>
</evidence>